<keyword evidence="1 6" id="KW-0597">Phosphoprotein</keyword>
<dbReference type="Proteomes" id="UP000290092">
    <property type="component" value="Unassembled WGS sequence"/>
</dbReference>
<dbReference type="PROSITE" id="PS51755">
    <property type="entry name" value="OMPR_PHOB"/>
    <property type="match status" value="1"/>
</dbReference>
<evidence type="ECO:0000256" key="2">
    <source>
        <dbReference type="ARBA" id="ARBA00023012"/>
    </source>
</evidence>
<accession>A0AAX2AFG5</accession>
<keyword evidence="2" id="KW-0902">Two-component regulatory system</keyword>
<dbReference type="AlphaFoldDB" id="A0AAX2AFG5"/>
<dbReference type="RefSeq" id="WP_114842006.1">
    <property type="nucleotide sequence ID" value="NZ_CP031219.1"/>
</dbReference>
<dbReference type="Pfam" id="PF00072">
    <property type="entry name" value="Response_reg"/>
    <property type="match status" value="1"/>
</dbReference>
<dbReference type="Pfam" id="PF00486">
    <property type="entry name" value="Trans_reg_C"/>
    <property type="match status" value="1"/>
</dbReference>
<dbReference type="InterPro" id="IPR039420">
    <property type="entry name" value="WalR-like"/>
</dbReference>
<dbReference type="CDD" id="cd00383">
    <property type="entry name" value="trans_reg_C"/>
    <property type="match status" value="1"/>
</dbReference>
<feature type="modified residue" description="4-aspartylphosphate" evidence="6">
    <location>
        <position position="52"/>
    </location>
</feature>
<dbReference type="GO" id="GO:0032993">
    <property type="term" value="C:protein-DNA complex"/>
    <property type="evidence" value="ECO:0007669"/>
    <property type="project" value="TreeGrafter"/>
</dbReference>
<dbReference type="InterPro" id="IPR001789">
    <property type="entry name" value="Sig_transdc_resp-reg_receiver"/>
</dbReference>
<dbReference type="PROSITE" id="PS50110">
    <property type="entry name" value="RESPONSE_REGULATORY"/>
    <property type="match status" value="1"/>
</dbReference>
<dbReference type="InterPro" id="IPR036388">
    <property type="entry name" value="WH-like_DNA-bd_sf"/>
</dbReference>
<keyword evidence="11" id="KW-1185">Reference proteome</keyword>
<dbReference type="GO" id="GO:0005829">
    <property type="term" value="C:cytosol"/>
    <property type="evidence" value="ECO:0007669"/>
    <property type="project" value="TreeGrafter"/>
</dbReference>
<sequence length="219" mass="25260">MYKILILEDDELFAQTLEDFLEEENFEVDIANDGEEALELNYNNNYDLYLLDINVPKLNGLELLKELRGSGDETATIFLTSYKDKDTLEQGFLSGCDDYIKKPVDLDELLLRIKSILKRCGKVIESIKLKEDLIFNPITKRVYQDGKDLNIPIKIVSLLELFLENKESIITKEMIISKLWSVSEEYSEGSIRVYINNLKKILGKDSITNIKGIGYKIEF</sequence>
<dbReference type="SMART" id="SM00448">
    <property type="entry name" value="REC"/>
    <property type="match status" value="1"/>
</dbReference>
<keyword evidence="3" id="KW-0805">Transcription regulation</keyword>
<organism evidence="10 11">
    <name type="scientific">Malaciobacter mytili LMG 24559</name>
    <dbReference type="NCBI Taxonomy" id="1032238"/>
    <lineage>
        <taxon>Bacteria</taxon>
        <taxon>Pseudomonadati</taxon>
        <taxon>Campylobacterota</taxon>
        <taxon>Epsilonproteobacteria</taxon>
        <taxon>Campylobacterales</taxon>
        <taxon>Arcobacteraceae</taxon>
        <taxon>Malaciobacter</taxon>
    </lineage>
</organism>
<evidence type="ECO:0000256" key="7">
    <source>
        <dbReference type="PROSITE-ProRule" id="PRU01091"/>
    </source>
</evidence>
<evidence type="ECO:0000313" key="10">
    <source>
        <dbReference type="EMBL" id="RXK14763.1"/>
    </source>
</evidence>
<feature type="DNA-binding region" description="OmpR/PhoB-type" evidence="7">
    <location>
        <begin position="124"/>
        <end position="219"/>
    </location>
</feature>
<dbReference type="Gene3D" id="1.10.10.10">
    <property type="entry name" value="Winged helix-like DNA-binding domain superfamily/Winged helix DNA-binding domain"/>
    <property type="match status" value="1"/>
</dbReference>
<dbReference type="PANTHER" id="PTHR48111:SF22">
    <property type="entry name" value="REGULATOR OF RPOS"/>
    <property type="match status" value="1"/>
</dbReference>
<reference evidence="10 11" key="1">
    <citation type="submission" date="2017-09" db="EMBL/GenBank/DDBJ databases">
        <title>Genomics of the genus Arcobacter.</title>
        <authorList>
            <person name="Perez-Cataluna A."/>
            <person name="Figueras M.J."/>
            <person name="Salas-Masso N."/>
        </authorList>
    </citation>
    <scope>NUCLEOTIDE SEQUENCE [LARGE SCALE GENOMIC DNA]</scope>
    <source>
        <strain evidence="10 11">CECT 7386</strain>
    </source>
</reference>
<gene>
    <name evidence="10" type="ORF">CP985_11895</name>
</gene>
<keyword evidence="4 7" id="KW-0238">DNA-binding</keyword>
<evidence type="ECO:0000256" key="4">
    <source>
        <dbReference type="ARBA" id="ARBA00023125"/>
    </source>
</evidence>
<dbReference type="GO" id="GO:0000976">
    <property type="term" value="F:transcription cis-regulatory region binding"/>
    <property type="evidence" value="ECO:0007669"/>
    <property type="project" value="TreeGrafter"/>
</dbReference>
<evidence type="ECO:0000256" key="6">
    <source>
        <dbReference type="PROSITE-ProRule" id="PRU00169"/>
    </source>
</evidence>
<evidence type="ECO:0000259" key="8">
    <source>
        <dbReference type="PROSITE" id="PS50110"/>
    </source>
</evidence>
<dbReference type="SMART" id="SM00862">
    <property type="entry name" value="Trans_reg_C"/>
    <property type="match status" value="1"/>
</dbReference>
<feature type="domain" description="OmpR/PhoB-type" evidence="9">
    <location>
        <begin position="124"/>
        <end position="219"/>
    </location>
</feature>
<feature type="domain" description="Response regulatory" evidence="8">
    <location>
        <begin position="3"/>
        <end position="117"/>
    </location>
</feature>
<evidence type="ECO:0000256" key="5">
    <source>
        <dbReference type="ARBA" id="ARBA00023163"/>
    </source>
</evidence>
<dbReference type="KEGG" id="amyt:AMYT_1580"/>
<dbReference type="Gene3D" id="3.40.50.2300">
    <property type="match status" value="1"/>
</dbReference>
<evidence type="ECO:0000313" key="11">
    <source>
        <dbReference type="Proteomes" id="UP000290092"/>
    </source>
</evidence>
<dbReference type="PANTHER" id="PTHR48111">
    <property type="entry name" value="REGULATOR OF RPOS"/>
    <property type="match status" value="1"/>
</dbReference>
<dbReference type="InterPro" id="IPR011006">
    <property type="entry name" value="CheY-like_superfamily"/>
</dbReference>
<dbReference type="EMBL" id="NXID01000052">
    <property type="protein sequence ID" value="RXK14763.1"/>
    <property type="molecule type" value="Genomic_DNA"/>
</dbReference>
<keyword evidence="5" id="KW-0804">Transcription</keyword>
<dbReference type="SUPFAM" id="SSF52172">
    <property type="entry name" value="CheY-like"/>
    <property type="match status" value="1"/>
</dbReference>
<name>A0AAX2AFG5_9BACT</name>
<dbReference type="InterPro" id="IPR001867">
    <property type="entry name" value="OmpR/PhoB-type_DNA-bd"/>
</dbReference>
<evidence type="ECO:0000259" key="9">
    <source>
        <dbReference type="PROSITE" id="PS51755"/>
    </source>
</evidence>
<comment type="caution">
    <text evidence="10">The sequence shown here is derived from an EMBL/GenBank/DDBJ whole genome shotgun (WGS) entry which is preliminary data.</text>
</comment>
<evidence type="ECO:0000256" key="3">
    <source>
        <dbReference type="ARBA" id="ARBA00023015"/>
    </source>
</evidence>
<dbReference type="GO" id="GO:0000156">
    <property type="term" value="F:phosphorelay response regulator activity"/>
    <property type="evidence" value="ECO:0007669"/>
    <property type="project" value="TreeGrafter"/>
</dbReference>
<protein>
    <submittedName>
        <fullName evidence="10">DNA-binding response regulator</fullName>
    </submittedName>
</protein>
<evidence type="ECO:0000256" key="1">
    <source>
        <dbReference type="ARBA" id="ARBA00022553"/>
    </source>
</evidence>
<proteinExistence type="predicted"/>
<dbReference type="GO" id="GO:0006355">
    <property type="term" value="P:regulation of DNA-templated transcription"/>
    <property type="evidence" value="ECO:0007669"/>
    <property type="project" value="InterPro"/>
</dbReference>